<feature type="domain" description="TonB-dependent receptor plug" evidence="16">
    <location>
        <begin position="44"/>
        <end position="151"/>
    </location>
</feature>
<evidence type="ECO:0000256" key="9">
    <source>
        <dbReference type="ARBA" id="ARBA00023170"/>
    </source>
</evidence>
<dbReference type="Pfam" id="PF07715">
    <property type="entry name" value="Plug"/>
    <property type="match status" value="1"/>
</dbReference>
<feature type="short sequence motif" description="TonB box" evidence="12">
    <location>
        <begin position="31"/>
        <end position="37"/>
    </location>
</feature>
<dbReference type="InterPro" id="IPR000531">
    <property type="entry name" value="Beta-barrel_TonB"/>
</dbReference>
<feature type="chain" id="PRO_5046272491" evidence="14">
    <location>
        <begin position="24"/>
        <end position="705"/>
    </location>
</feature>
<keyword evidence="3 11" id="KW-0813">Transport</keyword>
<feature type="domain" description="TonB-dependent receptor-like beta-barrel" evidence="15">
    <location>
        <begin position="254"/>
        <end position="674"/>
    </location>
</feature>
<keyword evidence="10 11" id="KW-0998">Cell outer membrane</keyword>
<dbReference type="NCBIfam" id="TIGR01785">
    <property type="entry name" value="TonB-hemin"/>
    <property type="match status" value="1"/>
</dbReference>
<dbReference type="CDD" id="cd01347">
    <property type="entry name" value="ligand_gated_channel"/>
    <property type="match status" value="1"/>
</dbReference>
<keyword evidence="7 12" id="KW-0798">TonB box</keyword>
<dbReference type="InterPro" id="IPR012910">
    <property type="entry name" value="Plug_dom"/>
</dbReference>
<keyword evidence="4 11" id="KW-1134">Transmembrane beta strand</keyword>
<dbReference type="Pfam" id="PF00593">
    <property type="entry name" value="TonB_dep_Rec_b-barrel"/>
    <property type="match status" value="1"/>
</dbReference>
<dbReference type="Proteomes" id="UP001321492">
    <property type="component" value="Unassembled WGS sequence"/>
</dbReference>
<dbReference type="NCBIfam" id="TIGR01786">
    <property type="entry name" value="TonB-hemlactrns"/>
    <property type="match status" value="1"/>
</dbReference>
<protein>
    <submittedName>
        <fullName evidence="17">TonB-dependent hemoglobin/transferrin/lactoferrin family receptor</fullName>
    </submittedName>
</protein>
<evidence type="ECO:0000256" key="14">
    <source>
        <dbReference type="SAM" id="SignalP"/>
    </source>
</evidence>
<evidence type="ECO:0000259" key="16">
    <source>
        <dbReference type="Pfam" id="PF07715"/>
    </source>
</evidence>
<evidence type="ECO:0000256" key="3">
    <source>
        <dbReference type="ARBA" id="ARBA00022448"/>
    </source>
</evidence>
<dbReference type="Gene3D" id="2.40.170.20">
    <property type="entry name" value="TonB-dependent receptor, beta-barrel domain"/>
    <property type="match status" value="1"/>
</dbReference>
<evidence type="ECO:0000256" key="13">
    <source>
        <dbReference type="RuleBase" id="RU003357"/>
    </source>
</evidence>
<dbReference type="InterPro" id="IPR039426">
    <property type="entry name" value="TonB-dep_rcpt-like"/>
</dbReference>
<comment type="subcellular location">
    <subcellularLocation>
        <location evidence="1 11">Cell outer membrane</location>
        <topology evidence="1 11">Multi-pass membrane protein</topology>
    </subcellularLocation>
</comment>
<feature type="signal peptide" evidence="14">
    <location>
        <begin position="1"/>
        <end position="23"/>
    </location>
</feature>
<name>A0ABT7AJP7_9HYPH</name>
<keyword evidence="6 14" id="KW-0732">Signal</keyword>
<keyword evidence="5 11" id="KW-0812">Transmembrane</keyword>
<dbReference type="InterPro" id="IPR010949">
    <property type="entry name" value="TonB_Hb/transfer/lactofer_rcpt"/>
</dbReference>
<evidence type="ECO:0000256" key="2">
    <source>
        <dbReference type="ARBA" id="ARBA00009810"/>
    </source>
</evidence>
<evidence type="ECO:0000256" key="12">
    <source>
        <dbReference type="PROSITE-ProRule" id="PRU10143"/>
    </source>
</evidence>
<evidence type="ECO:0000256" key="1">
    <source>
        <dbReference type="ARBA" id="ARBA00004571"/>
    </source>
</evidence>
<dbReference type="SUPFAM" id="SSF56935">
    <property type="entry name" value="Porins"/>
    <property type="match status" value="1"/>
</dbReference>
<reference evidence="17 18" key="1">
    <citation type="submission" date="2023-05" db="EMBL/GenBank/DDBJ databases">
        <title>Chelatococcus sp. nov., a moderately thermophilic bacterium isolated from hot spring microbial mat.</title>
        <authorList>
            <person name="Hu C.-J."/>
            <person name="Li W.-J."/>
        </authorList>
    </citation>
    <scope>NUCLEOTIDE SEQUENCE [LARGE SCALE GENOMIC DNA]</scope>
    <source>
        <strain evidence="17 18">SYSU G07232</strain>
    </source>
</reference>
<evidence type="ECO:0000259" key="15">
    <source>
        <dbReference type="Pfam" id="PF00593"/>
    </source>
</evidence>
<evidence type="ECO:0000256" key="4">
    <source>
        <dbReference type="ARBA" id="ARBA00022452"/>
    </source>
</evidence>
<dbReference type="InterPro" id="IPR036942">
    <property type="entry name" value="Beta-barrel_TonB_sf"/>
</dbReference>
<dbReference type="InterPro" id="IPR037066">
    <property type="entry name" value="Plug_dom_sf"/>
</dbReference>
<dbReference type="EMBL" id="JASJEV010000011">
    <property type="protein sequence ID" value="MDJ1159603.1"/>
    <property type="molecule type" value="Genomic_DNA"/>
</dbReference>
<organism evidence="17 18">
    <name type="scientific">Chelatococcus albus</name>
    <dbReference type="NCBI Taxonomy" id="3047466"/>
    <lineage>
        <taxon>Bacteria</taxon>
        <taxon>Pseudomonadati</taxon>
        <taxon>Pseudomonadota</taxon>
        <taxon>Alphaproteobacteria</taxon>
        <taxon>Hyphomicrobiales</taxon>
        <taxon>Chelatococcaceae</taxon>
        <taxon>Chelatococcus</taxon>
    </lineage>
</organism>
<dbReference type="Gene3D" id="2.170.130.10">
    <property type="entry name" value="TonB-dependent receptor, plug domain"/>
    <property type="match status" value="1"/>
</dbReference>
<keyword evidence="8 11" id="KW-0472">Membrane</keyword>
<dbReference type="InterPro" id="IPR010916">
    <property type="entry name" value="TonB_box_CS"/>
</dbReference>
<evidence type="ECO:0000256" key="5">
    <source>
        <dbReference type="ARBA" id="ARBA00022692"/>
    </source>
</evidence>
<evidence type="ECO:0000256" key="7">
    <source>
        <dbReference type="ARBA" id="ARBA00023077"/>
    </source>
</evidence>
<evidence type="ECO:0000256" key="11">
    <source>
        <dbReference type="PROSITE-ProRule" id="PRU01360"/>
    </source>
</evidence>
<keyword evidence="9 17" id="KW-0675">Receptor</keyword>
<dbReference type="PANTHER" id="PTHR30069">
    <property type="entry name" value="TONB-DEPENDENT OUTER MEMBRANE RECEPTOR"/>
    <property type="match status" value="1"/>
</dbReference>
<evidence type="ECO:0000256" key="8">
    <source>
        <dbReference type="ARBA" id="ARBA00023136"/>
    </source>
</evidence>
<gene>
    <name evidence="17" type="ORF">QNA08_15365</name>
</gene>
<evidence type="ECO:0000313" key="17">
    <source>
        <dbReference type="EMBL" id="MDJ1159603.1"/>
    </source>
</evidence>
<keyword evidence="18" id="KW-1185">Reference proteome</keyword>
<proteinExistence type="inferred from homology"/>
<accession>A0ABT7AJP7</accession>
<comment type="similarity">
    <text evidence="2 11 13">Belongs to the TonB-dependent receptor family.</text>
</comment>
<sequence>MSVTARAMLLATASIFAISAAEAEPDIVLDTVTVTATKTEEKVIDTLAGASTVTREDIDRFQASRVSDVLRSVPGVTVQQNFSDPAQAVNIRGLQDFGRVNVLVDGARQNFQTSGHNANGVFYLDPEFIGGVDVVRGPVSTIYGSGAIGGVVAFRTRTIDDILAEDEKFGGAQKVGVGTNGAGFVNSTALGARLGTAADIFGQFVYRNTNTYKDGAGAKVPDSGNELVGGLVKFNVRPADGHEISASAQVQDYQFTNNGSSGSPTGTRLSHDVATGNYTLGYRFQWPDVPWLDLSLKTYYSTTNDDQTVLRPSTTYSALGVRPGAKLRFDIETYGFDVSNTARFDALGLNHAFTFGADGVRDNVDTVDAAGGYGSALTPSGTRRLTGGFVQDELRYSNWLRVIGALRFDDYKLEGGGNESSGNRLSPKITLGVTPIQGIELYATYAEGYRAPAITETLVNGLHPFPAFAIQPNPNLRPEVAHNIEGGVNIKYDNVFKDGDAFRAKATAFVNTVDDYIDIVSVGTGIPVFGPGMNPGSIIPPVAWPAYCRRRPAACVFNQQYQNIAEARLSGVELEATYDWGGGFFTLAGAHIEGKNKATDQALVSVPPNRIAGTLGLRLLDDRLTLGTRVTLVDSKTDLPSTSAIKASKAYGLVDLFASYEYSDTVRGDFVIENLFDKQYVQYRDGAASPGLTAKLGLTVKFASK</sequence>
<dbReference type="PROSITE" id="PS52016">
    <property type="entry name" value="TONB_DEPENDENT_REC_3"/>
    <property type="match status" value="1"/>
</dbReference>
<evidence type="ECO:0000256" key="10">
    <source>
        <dbReference type="ARBA" id="ARBA00023237"/>
    </source>
</evidence>
<evidence type="ECO:0000256" key="6">
    <source>
        <dbReference type="ARBA" id="ARBA00022729"/>
    </source>
</evidence>
<dbReference type="RefSeq" id="WP_283741603.1">
    <property type="nucleotide sequence ID" value="NZ_JASJEV010000011.1"/>
</dbReference>
<dbReference type="InterPro" id="IPR011276">
    <property type="entry name" value="TonB_haem/Hb_rcpt"/>
</dbReference>
<evidence type="ECO:0000313" key="18">
    <source>
        <dbReference type="Proteomes" id="UP001321492"/>
    </source>
</evidence>
<dbReference type="PROSITE" id="PS00430">
    <property type="entry name" value="TONB_DEPENDENT_REC_1"/>
    <property type="match status" value="1"/>
</dbReference>
<comment type="caution">
    <text evidence="17">The sequence shown here is derived from an EMBL/GenBank/DDBJ whole genome shotgun (WGS) entry which is preliminary data.</text>
</comment>
<dbReference type="PANTHER" id="PTHR30069:SF41">
    <property type="entry name" value="HEME_HEMOPEXIN UTILIZATION PROTEIN C"/>
    <property type="match status" value="1"/>
</dbReference>